<evidence type="ECO:0000313" key="3">
    <source>
        <dbReference type="Proteomes" id="UP000032160"/>
    </source>
</evidence>
<feature type="chain" id="PRO_5004958757" description="Peptidase M10 metallopeptidase domain-containing protein" evidence="1">
    <location>
        <begin position="23"/>
        <end position="171"/>
    </location>
</feature>
<keyword evidence="3" id="KW-1185">Reference proteome</keyword>
<organism evidence="2 3">
    <name type="scientific">Candidatus Phaeomarinibacter ectocarpi</name>
    <dbReference type="NCBI Taxonomy" id="1458461"/>
    <lineage>
        <taxon>Bacteria</taxon>
        <taxon>Pseudomonadati</taxon>
        <taxon>Pseudomonadota</taxon>
        <taxon>Alphaproteobacteria</taxon>
        <taxon>Hyphomicrobiales</taxon>
        <taxon>Parvibaculaceae</taxon>
        <taxon>Candidatus Phaeomarinibacter</taxon>
    </lineage>
</organism>
<dbReference type="InterPro" id="IPR024079">
    <property type="entry name" value="MetalloPept_cat_dom_sf"/>
</dbReference>
<feature type="signal peptide" evidence="1">
    <location>
        <begin position="1"/>
        <end position="22"/>
    </location>
</feature>
<evidence type="ECO:0000256" key="1">
    <source>
        <dbReference type="SAM" id="SignalP"/>
    </source>
</evidence>
<keyword evidence="1" id="KW-0732">Signal</keyword>
<evidence type="ECO:0000313" key="2">
    <source>
        <dbReference type="EMBL" id="CDO58833.1"/>
    </source>
</evidence>
<evidence type="ECO:0008006" key="4">
    <source>
        <dbReference type="Google" id="ProtNLM"/>
    </source>
</evidence>
<protein>
    <recommendedName>
        <fullName evidence="4">Peptidase M10 metallopeptidase domain-containing protein</fullName>
    </recommendedName>
</protein>
<dbReference type="GO" id="GO:0008237">
    <property type="term" value="F:metallopeptidase activity"/>
    <property type="evidence" value="ECO:0007669"/>
    <property type="project" value="InterPro"/>
</dbReference>
<dbReference type="STRING" id="1458461.BN1012_Phect619"/>
<dbReference type="EMBL" id="HG966617">
    <property type="protein sequence ID" value="CDO58833.1"/>
    <property type="molecule type" value="Genomic_DNA"/>
</dbReference>
<accession>X5M6Y2</accession>
<dbReference type="KEGG" id="pect:BN1012_Phect619"/>
<dbReference type="AlphaFoldDB" id="X5M6Y2"/>
<sequence length="171" mass="18533">MRHWPKYVALGILLLTTGCAGQASLSDTAPKVHVSIEAAAAWPAGAVQSQLKSATRRYAQCGIRLETHLLKATKPDLPKVRFVASLPPVAGKAVEGRAFDLDGQSIVEIAWMDASGTALDHRQTLAHELGHVLGLRHTPLHSINLMSPHGCELCSFTPSQCDTLRRNMQRL</sequence>
<reference evidence="2 3" key="1">
    <citation type="journal article" date="2014" name="Front. Genet.">
        <title>Genome and metabolic network of "Candidatus Phaeomarinobacter ectocarpi" Ec32, a new candidate genus of Alphaproteobacteria frequently associated with brown algae.</title>
        <authorList>
            <person name="Dittami S.M."/>
            <person name="Barbeyron T."/>
            <person name="Boyen C."/>
            <person name="Cambefort J."/>
            <person name="Collet G."/>
            <person name="Delage L."/>
            <person name="Gobet A."/>
            <person name="Groisillier A."/>
            <person name="Leblanc C."/>
            <person name="Michel G."/>
            <person name="Scornet D."/>
            <person name="Siegel A."/>
            <person name="Tapia J.E."/>
            <person name="Tonon T."/>
        </authorList>
    </citation>
    <scope>NUCLEOTIDE SEQUENCE [LARGE SCALE GENOMIC DNA]</scope>
    <source>
        <strain evidence="2 3">Ec32</strain>
    </source>
</reference>
<dbReference type="OrthoDB" id="912280at2"/>
<dbReference type="PROSITE" id="PS51257">
    <property type="entry name" value="PROKAR_LIPOPROTEIN"/>
    <property type="match status" value="1"/>
</dbReference>
<name>X5M6Y2_9HYPH</name>
<proteinExistence type="predicted"/>
<dbReference type="SUPFAM" id="SSF55486">
    <property type="entry name" value="Metalloproteases ('zincins'), catalytic domain"/>
    <property type="match status" value="1"/>
</dbReference>
<dbReference type="RefSeq" id="WP_043949683.1">
    <property type="nucleotide sequence ID" value="NZ_HG966617.1"/>
</dbReference>
<dbReference type="HOGENOM" id="CLU_1560166_0_0_5"/>
<dbReference type="Proteomes" id="UP000032160">
    <property type="component" value="Chromosome I"/>
</dbReference>
<gene>
    <name evidence="2" type="ORF">BN1012_Phect619</name>
</gene>
<dbReference type="Gene3D" id="3.40.390.10">
    <property type="entry name" value="Collagenase (Catalytic Domain)"/>
    <property type="match status" value="1"/>
</dbReference>